<protein>
    <recommendedName>
        <fullName evidence="3">Tetratricopeptide repeat protein 39C</fullName>
    </recommendedName>
</protein>
<evidence type="ECO:0000313" key="2">
    <source>
        <dbReference type="Proteomes" id="UP000253551"/>
    </source>
</evidence>
<name>A0A367KHV1_RHIST</name>
<sequence length="644" mass="74795">MFRHISKITASKFKFSSSTNNHTNEDASSRDIESWLREVQIGFDALLDDQLIIAEDIFTCKQKKFSCSHAKSPFHAFGYAFLVYTKAMLALERTRIDEAIQCVSKVQAYLKQKLNRQKTRNSMIKMPSYRNNSLSGSCSVPLDMTDLDTHEFKKHIELLHTNCMLMSATLQFLLNSWTDTMKAAYDLYKSFKFYEQLFECILQLKLSDPEVISSPDRTPVKKPSRRSLSCHHSDLTNCKQLYQDTLEHGAYFGIGLFNMIFSLLPFKVGKVLNNLGFHSSRLTAIRLLKKSQKSDTMYGSLSSLVLLSFYANISIYIQPQINQFFLFQDAKSILKAMRWKYPNGRIWQLIEGKFELLEGHQNSSIAFLNKAKKPTRNSSHEDDDSVLRNASITEFAQFRSFAIYEIGWAYMYSGDYFQAIEVFFCLESMCNWSRIFYHYISTCCMIAEGLHDKAVLEVKQIINMFEQKRKSSSRMSSNEHYAELKVQSWLDASNSQAISLKETLQQIINPVWELVYLWNGARYWQCNIVDEIKHRSQSCKDPVLCLIVGVVYRDKDKNIELAMEYLNLALLKDSWAMPYAMYEIAATHCALLKSNQDSHPEEVKIIVSDWIQCIERYYVQNAQDIEWETRMQIKCQLLLESCSH</sequence>
<dbReference type="Pfam" id="PF10300">
    <property type="entry name" value="Iml2-TPR_39"/>
    <property type="match status" value="1"/>
</dbReference>
<reference evidence="1 2" key="1">
    <citation type="journal article" date="2018" name="G3 (Bethesda)">
        <title>Phylogenetic and Phylogenomic Definition of Rhizopus Species.</title>
        <authorList>
            <person name="Gryganskyi A.P."/>
            <person name="Golan J."/>
            <person name="Dolatabadi S."/>
            <person name="Mondo S."/>
            <person name="Robb S."/>
            <person name="Idnurm A."/>
            <person name="Muszewska A."/>
            <person name="Steczkiewicz K."/>
            <person name="Masonjones S."/>
            <person name="Liao H.L."/>
            <person name="Gajdeczka M.T."/>
            <person name="Anike F."/>
            <person name="Vuek A."/>
            <person name="Anishchenko I.M."/>
            <person name="Voigt K."/>
            <person name="de Hoog G.S."/>
            <person name="Smith M.E."/>
            <person name="Heitman J."/>
            <person name="Vilgalys R."/>
            <person name="Stajich J.E."/>
        </authorList>
    </citation>
    <scope>NUCLEOTIDE SEQUENCE [LARGE SCALE GENOMIC DNA]</scope>
    <source>
        <strain evidence="1 2">LSU 92-RS-03</strain>
    </source>
</reference>
<accession>A0A367KHV1</accession>
<proteinExistence type="predicted"/>
<dbReference type="PANTHER" id="PTHR31859:SF1">
    <property type="entry name" value="TETRATRICOPEPTIDE REPEAT PROTEIN 39C"/>
    <property type="match status" value="1"/>
</dbReference>
<gene>
    <name evidence="1" type="ORF">CU098_004790</name>
</gene>
<evidence type="ECO:0008006" key="3">
    <source>
        <dbReference type="Google" id="ProtNLM"/>
    </source>
</evidence>
<dbReference type="GO" id="GO:0005829">
    <property type="term" value="C:cytosol"/>
    <property type="evidence" value="ECO:0007669"/>
    <property type="project" value="TreeGrafter"/>
</dbReference>
<dbReference type="OrthoDB" id="2154985at2759"/>
<keyword evidence="2" id="KW-1185">Reference proteome</keyword>
<dbReference type="PANTHER" id="PTHR31859">
    <property type="entry name" value="TETRATRICOPEPTIDE REPEAT PROTEIN 39 FAMILY MEMBER"/>
    <property type="match status" value="1"/>
</dbReference>
<comment type="caution">
    <text evidence="1">The sequence shown here is derived from an EMBL/GenBank/DDBJ whole genome shotgun (WGS) entry which is preliminary data.</text>
</comment>
<dbReference type="EMBL" id="PJQM01001665">
    <property type="protein sequence ID" value="RCI01786.1"/>
    <property type="molecule type" value="Genomic_DNA"/>
</dbReference>
<organism evidence="1 2">
    <name type="scientific">Rhizopus stolonifer</name>
    <name type="common">Rhizopus nigricans</name>
    <dbReference type="NCBI Taxonomy" id="4846"/>
    <lineage>
        <taxon>Eukaryota</taxon>
        <taxon>Fungi</taxon>
        <taxon>Fungi incertae sedis</taxon>
        <taxon>Mucoromycota</taxon>
        <taxon>Mucoromycotina</taxon>
        <taxon>Mucoromycetes</taxon>
        <taxon>Mucorales</taxon>
        <taxon>Mucorineae</taxon>
        <taxon>Rhizopodaceae</taxon>
        <taxon>Rhizopus</taxon>
    </lineage>
</organism>
<dbReference type="AlphaFoldDB" id="A0A367KHV1"/>
<dbReference type="GO" id="GO:0005741">
    <property type="term" value="C:mitochondrial outer membrane"/>
    <property type="evidence" value="ECO:0007669"/>
    <property type="project" value="TreeGrafter"/>
</dbReference>
<dbReference type="Proteomes" id="UP000253551">
    <property type="component" value="Unassembled WGS sequence"/>
</dbReference>
<dbReference type="GO" id="GO:0005634">
    <property type="term" value="C:nucleus"/>
    <property type="evidence" value="ECO:0007669"/>
    <property type="project" value="TreeGrafter"/>
</dbReference>
<evidence type="ECO:0000313" key="1">
    <source>
        <dbReference type="EMBL" id="RCI01786.1"/>
    </source>
</evidence>
<dbReference type="InterPro" id="IPR019412">
    <property type="entry name" value="IML2/TPR_39"/>
</dbReference>